<accession>A0A8C8ZKL8</accession>
<evidence type="ECO:0000313" key="2">
    <source>
        <dbReference type="Ensembl" id="ENSPSMP00000016802.1"/>
    </source>
</evidence>
<evidence type="ECO:0008006" key="4">
    <source>
        <dbReference type="Google" id="ProtNLM"/>
    </source>
</evidence>
<reference evidence="2" key="2">
    <citation type="submission" date="2025-09" db="UniProtKB">
        <authorList>
            <consortium name="Ensembl"/>
        </authorList>
    </citation>
    <scope>IDENTIFICATION</scope>
</reference>
<keyword evidence="3" id="KW-1185">Reference proteome</keyword>
<comment type="similarity">
    <text evidence="1">Belongs to the FAM47 family.</text>
</comment>
<evidence type="ECO:0000256" key="1">
    <source>
        <dbReference type="ARBA" id="ARBA00005277"/>
    </source>
</evidence>
<protein>
    <recommendedName>
        <fullName evidence="4">Family with sequence similarity 47, member E</fullName>
    </recommendedName>
</protein>
<proteinExistence type="inferred from homology"/>
<reference evidence="2" key="1">
    <citation type="submission" date="2025-08" db="UniProtKB">
        <authorList>
            <consortium name="Ensembl"/>
        </authorList>
    </citation>
    <scope>IDENTIFICATION</scope>
</reference>
<dbReference type="PANTHER" id="PTHR46449:SF3">
    <property type="entry name" value="PROTEIN FAM47E"/>
    <property type="match status" value="1"/>
</dbReference>
<dbReference type="GO" id="GO:0045815">
    <property type="term" value="P:transcription initiation-coupled chromatin remodeling"/>
    <property type="evidence" value="ECO:0007669"/>
    <property type="project" value="TreeGrafter"/>
</dbReference>
<dbReference type="InterPro" id="IPR032743">
    <property type="entry name" value="FAM47"/>
</dbReference>
<dbReference type="GeneTree" id="ENSGT00940000162425"/>
<dbReference type="PANTHER" id="PTHR46449">
    <property type="entry name" value="ZGC:158260"/>
    <property type="match status" value="1"/>
</dbReference>
<sequence length="127" mass="14991">TKAHPELFRKSSTQVHLGLPKKIAVSHSGQWLYEEKPRKMDLLHEDGPLLYENVRRGVRDFCSWATALNPYKPQRVKMRYGAWYLDTKLWRRQRADEPLVDPKVSHKAQDENFKKGLQEQVCIYAEI</sequence>
<name>A0A8C8ZKL8_PROSS</name>
<dbReference type="AlphaFoldDB" id="A0A8C8ZKL8"/>
<dbReference type="Ensembl" id="ENSPSMT00000019535.1">
    <property type="protein sequence ID" value="ENSPSMP00000016802.1"/>
    <property type="gene ID" value="ENSPSMG00000011993.1"/>
</dbReference>
<evidence type="ECO:0000313" key="3">
    <source>
        <dbReference type="Proteomes" id="UP000694414"/>
    </source>
</evidence>
<dbReference type="GO" id="GO:0000785">
    <property type="term" value="C:chromatin"/>
    <property type="evidence" value="ECO:0007669"/>
    <property type="project" value="TreeGrafter"/>
</dbReference>
<dbReference type="Proteomes" id="UP000694414">
    <property type="component" value="Unplaced"/>
</dbReference>
<organism evidence="2 3">
    <name type="scientific">Prolemur simus</name>
    <name type="common">Greater bamboo lemur</name>
    <name type="synonym">Hapalemur simus</name>
    <dbReference type="NCBI Taxonomy" id="1328070"/>
    <lineage>
        <taxon>Eukaryota</taxon>
        <taxon>Metazoa</taxon>
        <taxon>Chordata</taxon>
        <taxon>Craniata</taxon>
        <taxon>Vertebrata</taxon>
        <taxon>Euteleostomi</taxon>
        <taxon>Mammalia</taxon>
        <taxon>Eutheria</taxon>
        <taxon>Euarchontoglires</taxon>
        <taxon>Primates</taxon>
        <taxon>Strepsirrhini</taxon>
        <taxon>Lemuriformes</taxon>
        <taxon>Lemuridae</taxon>
        <taxon>Prolemur</taxon>
    </lineage>
</organism>